<dbReference type="Proteomes" id="UP001589627">
    <property type="component" value="Unassembled WGS sequence"/>
</dbReference>
<dbReference type="SMART" id="SM00422">
    <property type="entry name" value="HTH_MERR"/>
    <property type="match status" value="1"/>
</dbReference>
<dbReference type="Pfam" id="PF13411">
    <property type="entry name" value="MerR_1"/>
    <property type="match status" value="1"/>
</dbReference>
<feature type="domain" description="HTH merR-type" evidence="2">
    <location>
        <begin position="1"/>
        <end position="73"/>
    </location>
</feature>
<name>A0ABV5YHE5_9ACTN</name>
<dbReference type="PANTHER" id="PTHR30204:SF98">
    <property type="entry name" value="HTH-TYPE TRANSCRIPTIONAL REGULATOR ADHR"/>
    <property type="match status" value="1"/>
</dbReference>
<dbReference type="SUPFAM" id="SSF46955">
    <property type="entry name" value="Putative DNA-binding domain"/>
    <property type="match status" value="1"/>
</dbReference>
<protein>
    <submittedName>
        <fullName evidence="3">MerR family transcriptional regulator</fullName>
    </submittedName>
</protein>
<proteinExistence type="predicted"/>
<dbReference type="Gene3D" id="1.10.1660.10">
    <property type="match status" value="1"/>
</dbReference>
<dbReference type="CDD" id="cd01109">
    <property type="entry name" value="HTH_YyaN"/>
    <property type="match status" value="1"/>
</dbReference>
<evidence type="ECO:0000259" key="2">
    <source>
        <dbReference type="PROSITE" id="PS50937"/>
    </source>
</evidence>
<gene>
    <name evidence="3" type="ORF">ACFFNX_16695</name>
</gene>
<sequence>MVAFYSPGEAVRRSGLSLDTLRYYERIGLLDRVARDRSGRRRFDDDDLTWLGVLVCLRETGMPIARMRRYAELVRGGGDTIAERVALLAEHDAQVEEQIRTLRVQQEHLRKKLAAYRETLAAGKEAGK</sequence>
<accession>A0ABV5YHE5</accession>
<dbReference type="InterPro" id="IPR000551">
    <property type="entry name" value="MerR-type_HTH_dom"/>
</dbReference>
<dbReference type="PRINTS" id="PR00040">
    <property type="entry name" value="HTHMERR"/>
</dbReference>
<evidence type="ECO:0000313" key="4">
    <source>
        <dbReference type="Proteomes" id="UP001589627"/>
    </source>
</evidence>
<reference evidence="3 4" key="1">
    <citation type="submission" date="2024-09" db="EMBL/GenBank/DDBJ databases">
        <authorList>
            <person name="Sun Q."/>
            <person name="Mori K."/>
        </authorList>
    </citation>
    <scope>NUCLEOTIDE SEQUENCE [LARGE SCALE GENOMIC DNA]</scope>
    <source>
        <strain evidence="3 4">TBRC 0563</strain>
    </source>
</reference>
<keyword evidence="1" id="KW-0238">DNA-binding</keyword>
<evidence type="ECO:0000256" key="1">
    <source>
        <dbReference type="ARBA" id="ARBA00023125"/>
    </source>
</evidence>
<keyword evidence="4" id="KW-1185">Reference proteome</keyword>
<comment type="caution">
    <text evidence="3">The sequence shown here is derived from an EMBL/GenBank/DDBJ whole genome shotgun (WGS) entry which is preliminary data.</text>
</comment>
<dbReference type="InterPro" id="IPR009061">
    <property type="entry name" value="DNA-bd_dom_put_sf"/>
</dbReference>
<dbReference type="RefSeq" id="WP_378202233.1">
    <property type="nucleotide sequence ID" value="NZ_JBHLZP010000107.1"/>
</dbReference>
<dbReference type="EMBL" id="JBHLZP010000107">
    <property type="protein sequence ID" value="MFB9833827.1"/>
    <property type="molecule type" value="Genomic_DNA"/>
</dbReference>
<organism evidence="3 4">
    <name type="scientific">Actinoallomurus acaciae</name>
    <dbReference type="NCBI Taxonomy" id="502577"/>
    <lineage>
        <taxon>Bacteria</taxon>
        <taxon>Bacillati</taxon>
        <taxon>Actinomycetota</taxon>
        <taxon>Actinomycetes</taxon>
        <taxon>Streptosporangiales</taxon>
        <taxon>Thermomonosporaceae</taxon>
        <taxon>Actinoallomurus</taxon>
    </lineage>
</organism>
<evidence type="ECO:0000313" key="3">
    <source>
        <dbReference type="EMBL" id="MFB9833827.1"/>
    </source>
</evidence>
<dbReference type="InterPro" id="IPR047057">
    <property type="entry name" value="MerR_fam"/>
</dbReference>
<dbReference type="PANTHER" id="PTHR30204">
    <property type="entry name" value="REDOX-CYCLING DRUG-SENSING TRANSCRIPTIONAL ACTIVATOR SOXR"/>
    <property type="match status" value="1"/>
</dbReference>
<dbReference type="PROSITE" id="PS50937">
    <property type="entry name" value="HTH_MERR_2"/>
    <property type="match status" value="1"/>
</dbReference>